<dbReference type="EMBL" id="FLQV01000078">
    <property type="protein sequence ID" value="SBS80963.1"/>
    <property type="molecule type" value="Genomic_DNA"/>
</dbReference>
<feature type="compositionally biased region" description="Low complexity" evidence="2">
    <location>
        <begin position="1456"/>
        <end position="1467"/>
    </location>
</feature>
<keyword evidence="3" id="KW-0472">Membrane</keyword>
<feature type="region of interest" description="Disordered" evidence="2">
    <location>
        <begin position="2417"/>
        <end position="2437"/>
    </location>
</feature>
<feature type="coiled-coil region" evidence="1">
    <location>
        <begin position="2711"/>
        <end position="2738"/>
    </location>
</feature>
<evidence type="ECO:0000256" key="2">
    <source>
        <dbReference type="SAM" id="MobiDB-lite"/>
    </source>
</evidence>
<gene>
    <name evidence="4" type="ORF">POVCU1_003930</name>
</gene>
<feature type="compositionally biased region" description="Basic residues" evidence="2">
    <location>
        <begin position="1430"/>
        <end position="1444"/>
    </location>
</feature>
<evidence type="ECO:0000256" key="3">
    <source>
        <dbReference type="SAM" id="Phobius"/>
    </source>
</evidence>
<reference evidence="5" key="1">
    <citation type="submission" date="2016-05" db="EMBL/GenBank/DDBJ databases">
        <authorList>
            <person name="Naeem Raeece"/>
        </authorList>
    </citation>
    <scope>NUCLEOTIDE SEQUENCE [LARGE SCALE GENOMIC DNA]</scope>
</reference>
<accession>A0A1A8VMV2</accession>
<keyword evidence="3" id="KW-1133">Transmembrane helix</keyword>
<feature type="region of interest" description="Disordered" evidence="2">
    <location>
        <begin position="1430"/>
        <end position="1493"/>
    </location>
</feature>
<feature type="compositionally biased region" description="Basic residues" evidence="2">
    <location>
        <begin position="1468"/>
        <end position="1479"/>
    </location>
</feature>
<proteinExistence type="predicted"/>
<keyword evidence="1" id="KW-0175">Coiled coil</keyword>
<keyword evidence="3" id="KW-0812">Transmembrane</keyword>
<dbReference type="Proteomes" id="UP000078546">
    <property type="component" value="Unassembled WGS sequence"/>
</dbReference>
<feature type="transmembrane region" description="Helical" evidence="3">
    <location>
        <begin position="1574"/>
        <end position="1594"/>
    </location>
</feature>
<feature type="transmembrane region" description="Helical" evidence="3">
    <location>
        <begin position="1632"/>
        <end position="1649"/>
    </location>
</feature>
<sequence>MGYTKNTIRGCGEKCNDDFIFLSKHNRKAAFRVIANYINLSQYELARSLLHNLVVSHLLVENDFKKGKKASDILIGEKCFYLKKVLKFMRRFLPYGCSPLQILSNEISSAHFLLKVISDYNAFVDIIFLNLLQYEEHFGGKQCEGVMVGKAFATRMKETTKKKAKFRFLLRRKYIPRELKRKVSFDVLLANIVTYKSFYLNTNEDLTFSFFSIETTQKLRRVYHLFLKTREILKSDRRKLILSEFEKELNSKCYIIRLFNYIVPYNKKYTYIRSSSDRYSNVEPPENTELKRIKKKSILKNIDKLILHNLNIIYHVKKKKKKKSIVQREENQNRTITKEVKEKEGKKMLTKNVLNVIYIHPLYILHQKPIFNYVSTYEEEIFSFFEQDVMLSLTRDLFYISFYLPTLAVYLFKTLFLNRKFFDTLLELFSMSNTRGLLRKYANVDSVVSEAIEKGIDTRDVENANDKCGNKKDHIGDIQRNLNIEREICEITQSSQEKRYRLISLSYVILLEAYCNVMHIYMDVLVHKLKRNNITNYYNFIYLLKFNHLFVNNVFLFSLCSTIILLCAPVEGGANKDQDSRREKENVCNDNARNVNAHNTVSVETPQGSIRNCIPKGNSLYAEISRKQLHLARSVLNKIYDFLVMLVFYYNNDPGAVYHFGLVSEEYTGKALKSFNKDENSKCTILLNGVELYLHINLGIVEDIFHSYTDAMHRKKEKSQTNYYHSKSIIYEIFMSTNSFYSDRRIYNVFLYLYNYIDDLYVKTVRQNLLFSDIRKKGNEELLFYLNISRSRGVHFLSHLFDVCEELMQKQEFLHVDRLLHNFKGLKNICILYCLENTEDVNIKEKCLHQLRACKENMYLYNYIKITKAKVKYASLNYYFYRKNEHALKLQTNKKLTKSDVYLKLKSTSNVFFLNEYGLLQYVDIAFVEKLKKVTTICLHKKEAQVNNHFLIFYATIRSTYRFLRGGSRAEAIKKYYRLITYSECKIKAILYIFVLLFRCIELGEVDTDAFIYIIRLLHQKLRIIKNEKLLFYSKLKYILLQVVQDVYIRLFVFFEKYKSKDRKEENKKIVKINMGKGKNFHEMNSNHVNMITREVVDSRIKETFCFSAEWGIDIRQGDGSFAKSALRFCSGRRRYSVVRWTSLRSPYLEVNNDNILNRKLGNIFEKKRERQFFIFQFLTKVEDIFHKKSRYHFSKERQKFNILKKCHIKRKCNPHFEKYFYKLMFIDPHEYIYINIIDGKNILLNMFLFNRYKKDIPKNCIYNLLFYIYLNMILRKMYMNNSKLFFYKRRNYDMFLNKKRLMLFFHYISFYYDKYKSNEINRYLFRNNKRVDFFLLYNFLDTCVSFSNTVEKGVVLLKFVRSKIEKIRSQTGVMRSHNEKTPKQESNRRVQIGCNSYREMEDKVSCSFLDFLLYFVNRLHVLINIKRGKSKNTSRGRSSRGRSSRGGSSRGGSSRGRSSRGGSSRGRSSRGRSNRGRSNRGGSSTGKKEKEKEKSKILLNRYLLLQCNSLKIQSKLIKKYFIDLYKKKHFLKEMFFFFNHLKKKNKKYVHISYSNMNVVLEKYCLLLLQNDEYLYINYLFFFFLFSNILIKYIHSSIINDIEKKTFYDHLYVDKKEDILNITYKRNINYNLFYLYTIDIFLIIKYILFVCKEYTNARKLCYLYFVHYYRILVENIQTQCFLTNSTSYLTDYHRSKRKFSLSFFVIKNCTNKIMYKLNFKNIYKNKKVVEKYLTDNFLLISKGIDSLKILKRQMDNSKKRKKKKKSCNLNALHCHYVDFMIKMFCNGKGDSEHQQVRYISNRITERDTYLCTSNTITTEDTTETATTLLGEGREALSKHHLYADICKDTQERNQLMSLFICLEKCDYYFPFTFNMLYGYHFSRKYTYLHKFTKERYNYTNKIFAICKGEHREGDCMLEGKYASQEKSMQEGNIKQICDIFFFKYHDLINLNSFTKSVLYASTFDNQHNIDCVHIYEVTKQKREGGEKNTENARIIVEKKLNRFYLPYFDLDKFPTAIGKMHKGREMYEYLLKEEITFSAQLDILINTILVNAHILRQLSFHQVMLALDACHRKGEVTQGESDQRESVKFPKSDEVNCDNFTEFPKDLPTNVIKLNVYLEIFKIIKRVRKVQKEEYFKSGRVEDEQVKGHDRLCWVDIFETVMKKGEDKESILNFIIANRLFKYCTFYVKFKNCAKFISSISIKCNSAYVLYLWECNKMKRKKIITFFNCLEKKRVRIILYNIFYTTCHSDLYPFFFFIWNYFNEPYIKRLCLLSLLRSYLKIEKVQKFIKYRHVISFLLKNNQLTLIDYILRANLFQPTLYTFYCHAFACIDIDLGRVKRTGKKVTYDRYKSGKIICRSKREKTTVSCNLYRCLSILKLSTSCKKGETNLEFVYSSFLCITQRLFDKICSNISMRGDGEENKGGRKQEGKGQDIRQGEMIKIRRIDEMTRERKNISEETEKVRGKFSLFYNFHRHHNSCRSSNKNGGRDKNVYIRKYRIVSPCCDTSGKTPQKVVKNNGKDMFDDNNEGENNVIVERREESISTNILIYTFYKICYFFFENYKELKCASNLLCNLLPLLMYIKFSIHFNIRMKDIIKLNIKNLIEVLKVKNYNLCNQLIHRICSCYFYNVNSFGVLNEPSLFYSILCKHRTSKKYKVIKNIVTLLRCDVTTSAEQNMWNENGRMNPHSLTKIRNFYIYSYAKRTYIYRKYADISKMIYDELEKSKKEAEQQGKRKTNRHVNWFNLLPVHTNPSQEEVMISEEVEKKQIKKVYKKFKIMNKDKITEKIQNIRFNIIAFYYEYLNKNNMHFYSTLSLFFFFFFNFHYCSNIYKIYKNLFAYFNNLYVQRGEIKNAEKINNNISITEIEIFKKIRKEGNYLKKKPYYENGWTHKNHFQPSDIAHKIIAQTDSDTYHSYIILKKDILNEIKNNRSFSERKCKYIVQNLLKCSNVIREDAFMAKRRNKLYFYKFHSANNLYCDGVDHVPVNIYSVFTSICVKKHFMNDISFAYFYNYYNNVHFGTHSEELDKIGILKQKNLFLYLIEMIKNPYVTNKRNCCNRKGNFFLNASNPPIDYLNGNVMAKNEMENLKKKNMNKSEHVIHILVKKDKLRVTKLLNKKTTFIYSNYIRQKKITHIIDTFKRKLENFQKYVNLLHNNSLENNILEFFISKELVYYYEYFFYDLNSCSYPLCFINPSNNLNTILQYFKKDINNVCENMTCSENCRRGGKNGNITKVQHFLFVTSLLLPLPAKFIKLGNYNRAKCDKKRLNNLRNYFSLANLVKLYGKYHLDSAALKLITQKNLGLEHFSYIVKRAYEYNYIYKIFQNVSSLRSTLFQHKIKCYLLKKKMYTLLYNYVIFSGDYLNAAILCIYNYGISQNIDMKNGYLNNALVNLTLIIKNLENTNGERKNSSKNSDSKIAHDNFIFRNSRKRNKRNRRVYCMSNFNRLFDELQRRENQLIPAEAIFRCIDLITLQQNLLNEQLDIQVDIINCKKMDISFCINVLIFKKIYNLADNVINVYRWEYIFTYCLACVFCLYINKNLGFLHDIIYYIKIKLSDYDMNIFILHMVYLYLEYKNKLKYMYECVQEIYEKRNHFILKSELQSIDKEEVMLKEKKEKRINDNVNEIKYEQENQFYVKVNQHDHVNTILTYINDNDFLFYSHTLIYIHNKKEYKKLFKNMKNLLFTNLNKNDIYRTILCAYNYVNRNCKKINYNFIHDNIHHFKKIKRNNLSLTCFGNISSDYNFSKILLLAKNYPDNIKKKIIREIVTIYNVSTSAVM</sequence>
<evidence type="ECO:0000313" key="5">
    <source>
        <dbReference type="Proteomes" id="UP000078546"/>
    </source>
</evidence>
<name>A0A1A8VMV2_PLAOA</name>
<evidence type="ECO:0000256" key="1">
    <source>
        <dbReference type="SAM" id="Coils"/>
    </source>
</evidence>
<protein>
    <submittedName>
        <fullName evidence="4">Uncharacterized protein</fullName>
    </submittedName>
</protein>
<organism evidence="4 5">
    <name type="scientific">Plasmodium ovale curtisi</name>
    <dbReference type="NCBI Taxonomy" id="864141"/>
    <lineage>
        <taxon>Eukaryota</taxon>
        <taxon>Sar</taxon>
        <taxon>Alveolata</taxon>
        <taxon>Apicomplexa</taxon>
        <taxon>Aconoidasida</taxon>
        <taxon>Haemosporida</taxon>
        <taxon>Plasmodiidae</taxon>
        <taxon>Plasmodium</taxon>
        <taxon>Plasmodium (Plasmodium)</taxon>
    </lineage>
</organism>
<evidence type="ECO:0000313" key="4">
    <source>
        <dbReference type="EMBL" id="SBS80963.1"/>
    </source>
</evidence>